<dbReference type="GO" id="GO:0005743">
    <property type="term" value="C:mitochondrial inner membrane"/>
    <property type="evidence" value="ECO:0007669"/>
    <property type="project" value="UniProtKB-SubCell"/>
</dbReference>
<dbReference type="PANTHER" id="PTHR13141:SF4">
    <property type="entry name" value="TRANSMEMBRANE PROTEIN 242"/>
    <property type="match status" value="1"/>
</dbReference>
<keyword evidence="7" id="KW-0496">Mitochondrion</keyword>
<dbReference type="EMBL" id="JAIZAY010000016">
    <property type="protein sequence ID" value="KAJ8026806.1"/>
    <property type="molecule type" value="Genomic_DNA"/>
</dbReference>
<dbReference type="AlphaFoldDB" id="A0A9Q0YUC4"/>
<comment type="subcellular location">
    <subcellularLocation>
        <location evidence="1">Mitochondrion inner membrane</location>
        <topology evidence="1">Multi-pass membrane protein</topology>
    </subcellularLocation>
</comment>
<feature type="transmembrane region" description="Helical" evidence="10">
    <location>
        <begin position="20"/>
        <end position="41"/>
    </location>
</feature>
<dbReference type="Pfam" id="PF07096">
    <property type="entry name" value="DUF1358"/>
    <property type="match status" value="1"/>
</dbReference>
<dbReference type="OrthoDB" id="2378895at2759"/>
<protein>
    <recommendedName>
        <fullName evidence="3">Transmembrane protein 242</fullName>
    </recommendedName>
</protein>
<evidence type="ECO:0000256" key="1">
    <source>
        <dbReference type="ARBA" id="ARBA00004448"/>
    </source>
</evidence>
<comment type="caution">
    <text evidence="11">The sequence shown here is derived from an EMBL/GenBank/DDBJ whole genome shotgun (WGS) entry which is preliminary data.</text>
</comment>
<dbReference type="InterPro" id="IPR009792">
    <property type="entry name" value="TMEM242"/>
</dbReference>
<evidence type="ECO:0000256" key="7">
    <source>
        <dbReference type="ARBA" id="ARBA00023128"/>
    </source>
</evidence>
<comment type="function">
    <text evidence="9">Scaffold protein that participates in the c-ring assembly of mitochondrial ATP synthase (F(1)F(0) ATP synthase or complex V) by facilitating the membrane insertion and oligomer formation of the subunit c/ATP5MC3. Participates in the incorporation of the c-ring into vestigial complexes. Additionally influences the incorporation of subunits MT-ATP6, MT-ATP8, ATP5MJ, and ATP5MK in the ATP synthase.</text>
</comment>
<evidence type="ECO:0000256" key="2">
    <source>
        <dbReference type="ARBA" id="ARBA00007570"/>
    </source>
</evidence>
<evidence type="ECO:0000256" key="6">
    <source>
        <dbReference type="ARBA" id="ARBA00022989"/>
    </source>
</evidence>
<keyword evidence="5" id="KW-0999">Mitochondrion inner membrane</keyword>
<reference evidence="11" key="1">
    <citation type="submission" date="2021-10" db="EMBL/GenBank/DDBJ databases">
        <title>Tropical sea cucumber genome reveals ecological adaptation and Cuvierian tubules defense mechanism.</title>
        <authorList>
            <person name="Chen T."/>
        </authorList>
    </citation>
    <scope>NUCLEOTIDE SEQUENCE</scope>
    <source>
        <strain evidence="11">Nanhai2018</strain>
        <tissue evidence="11">Muscle</tissue>
    </source>
</reference>
<evidence type="ECO:0000313" key="12">
    <source>
        <dbReference type="Proteomes" id="UP001152320"/>
    </source>
</evidence>
<keyword evidence="4 10" id="KW-0812">Transmembrane</keyword>
<feature type="transmembrane region" description="Helical" evidence="10">
    <location>
        <begin position="72"/>
        <end position="96"/>
    </location>
</feature>
<keyword evidence="6 10" id="KW-1133">Transmembrane helix</keyword>
<gene>
    <name evidence="11" type="ORF">HOLleu_31748</name>
</gene>
<evidence type="ECO:0000256" key="3">
    <source>
        <dbReference type="ARBA" id="ARBA00013934"/>
    </source>
</evidence>
<keyword evidence="8 10" id="KW-0472">Membrane</keyword>
<evidence type="ECO:0000256" key="4">
    <source>
        <dbReference type="ARBA" id="ARBA00022692"/>
    </source>
</evidence>
<evidence type="ECO:0000256" key="9">
    <source>
        <dbReference type="ARBA" id="ARBA00045905"/>
    </source>
</evidence>
<proteinExistence type="inferred from homology"/>
<organism evidence="11 12">
    <name type="scientific">Holothuria leucospilota</name>
    <name type="common">Black long sea cucumber</name>
    <name type="synonym">Mertensiothuria leucospilota</name>
    <dbReference type="NCBI Taxonomy" id="206669"/>
    <lineage>
        <taxon>Eukaryota</taxon>
        <taxon>Metazoa</taxon>
        <taxon>Echinodermata</taxon>
        <taxon>Eleutherozoa</taxon>
        <taxon>Echinozoa</taxon>
        <taxon>Holothuroidea</taxon>
        <taxon>Aspidochirotacea</taxon>
        <taxon>Aspidochirotida</taxon>
        <taxon>Holothuriidae</taxon>
        <taxon>Holothuria</taxon>
    </lineage>
</organism>
<evidence type="ECO:0000313" key="11">
    <source>
        <dbReference type="EMBL" id="KAJ8026806.1"/>
    </source>
</evidence>
<evidence type="ECO:0000256" key="8">
    <source>
        <dbReference type="ARBA" id="ARBA00023136"/>
    </source>
</evidence>
<evidence type="ECO:0000256" key="5">
    <source>
        <dbReference type="ARBA" id="ARBA00022792"/>
    </source>
</evidence>
<sequence>MEEKGLKRNEGGRGYFKEAIFVGCIAFFGALGGFAMTVSRVKRRNPNSFMKGVQPHPETEQMESGSSLGLRALAWGSVFAVTGVGTLTFVVCKLMGVHSVEEFKVKFQSVAPAIKRNEDAEEAEATMAQLRSGIFGAEKDG</sequence>
<dbReference type="PANTHER" id="PTHR13141">
    <property type="entry name" value="TRANSMEMBRANE PROTEIN 242"/>
    <property type="match status" value="1"/>
</dbReference>
<name>A0A9Q0YUC4_HOLLE</name>
<evidence type="ECO:0000256" key="10">
    <source>
        <dbReference type="SAM" id="Phobius"/>
    </source>
</evidence>
<comment type="similarity">
    <text evidence="2">Belongs to the TMEM242 family.</text>
</comment>
<dbReference type="Proteomes" id="UP001152320">
    <property type="component" value="Chromosome 16"/>
</dbReference>
<accession>A0A9Q0YUC4</accession>
<keyword evidence="12" id="KW-1185">Reference proteome</keyword>